<keyword evidence="2" id="KW-1185">Reference proteome</keyword>
<comment type="caution">
    <text evidence="1">The sequence shown here is derived from an EMBL/GenBank/DDBJ whole genome shotgun (WGS) entry which is preliminary data.</text>
</comment>
<sequence>MRLDTWRLLTGHGVSAVHMSAFCWARE</sequence>
<organism evidence="1 2">
    <name type="scientific">Ficus carica</name>
    <name type="common">Common fig</name>
    <dbReference type="NCBI Taxonomy" id="3494"/>
    <lineage>
        <taxon>Eukaryota</taxon>
        <taxon>Viridiplantae</taxon>
        <taxon>Streptophyta</taxon>
        <taxon>Embryophyta</taxon>
        <taxon>Tracheophyta</taxon>
        <taxon>Spermatophyta</taxon>
        <taxon>Magnoliopsida</taxon>
        <taxon>eudicotyledons</taxon>
        <taxon>Gunneridae</taxon>
        <taxon>Pentapetalae</taxon>
        <taxon>rosids</taxon>
        <taxon>fabids</taxon>
        <taxon>Rosales</taxon>
        <taxon>Moraceae</taxon>
        <taxon>Ficeae</taxon>
        <taxon>Ficus</taxon>
    </lineage>
</organism>
<dbReference type="EMBL" id="BTGU01004015">
    <property type="protein sequence ID" value="GMN21483.1"/>
    <property type="molecule type" value="Genomic_DNA"/>
</dbReference>
<proteinExistence type="predicted"/>
<dbReference type="Proteomes" id="UP001187192">
    <property type="component" value="Unassembled WGS sequence"/>
</dbReference>
<name>A0AA87YRZ9_FICCA</name>
<protein>
    <submittedName>
        <fullName evidence="1">Uncharacterized protein</fullName>
    </submittedName>
</protein>
<evidence type="ECO:0000313" key="2">
    <source>
        <dbReference type="Proteomes" id="UP001187192"/>
    </source>
</evidence>
<accession>A0AA87YRZ9</accession>
<evidence type="ECO:0000313" key="1">
    <source>
        <dbReference type="EMBL" id="GMN21483.1"/>
    </source>
</evidence>
<gene>
    <name evidence="1" type="ORF">TIFTF001_045507</name>
</gene>
<reference evidence="1" key="1">
    <citation type="submission" date="2023-07" db="EMBL/GenBank/DDBJ databases">
        <title>draft genome sequence of fig (Ficus carica).</title>
        <authorList>
            <person name="Takahashi T."/>
            <person name="Nishimura K."/>
        </authorList>
    </citation>
    <scope>NUCLEOTIDE SEQUENCE</scope>
</reference>
<dbReference type="AlphaFoldDB" id="A0AA87YRZ9"/>